<dbReference type="GeneID" id="94493396"/>
<dbReference type="Pfam" id="PF02481">
    <property type="entry name" value="DNA_processg_A"/>
    <property type="match status" value="1"/>
</dbReference>
<dbReference type="Proteomes" id="UP001303601">
    <property type="component" value="Chromosome"/>
</dbReference>
<dbReference type="RefSeq" id="WP_140031558.1">
    <property type="nucleotide sequence ID" value="NZ_CP137845.1"/>
</dbReference>
<keyword evidence="4" id="KW-1185">Reference proteome</keyword>
<dbReference type="Gene3D" id="3.40.50.450">
    <property type="match status" value="1"/>
</dbReference>
<dbReference type="PANTHER" id="PTHR43022:SF1">
    <property type="entry name" value="PROTEIN SMF"/>
    <property type="match status" value="1"/>
</dbReference>
<gene>
    <name evidence="3" type="ORF">R9B83_00755</name>
</gene>
<sequence length="248" mass="28678">MNEFLIYFSYKYLGDWDAIYEAIRTKEKIDSKQFDDYLKYENIKTKKYITILDSNFPKEFNSVIKPPFAIYYHGNLDILSNECERICLTGNYETNESLKILANIDFKTSEFIFVTESWSGFDSKIVDKLLANNQKIIIVLSSGIDWAKQYLDSKYLENDNVLILSEYPHFYHPIKKSIFARNRIVAALANKLILISSTKFKIMPLVNAFLENGKNVFCFSDNTQNNDNIALINDGAQLITSINDIVTS</sequence>
<dbReference type="InterPro" id="IPR003488">
    <property type="entry name" value="DprA"/>
</dbReference>
<name>A0ABZ0PAP4_9BACT</name>
<dbReference type="EMBL" id="CP137845">
    <property type="protein sequence ID" value="WPB54093.1"/>
    <property type="molecule type" value="Genomic_DNA"/>
</dbReference>
<organism evidence="3 4">
    <name type="scientific">Metamycoplasma equirhinis</name>
    <dbReference type="NCBI Taxonomy" id="92402"/>
    <lineage>
        <taxon>Bacteria</taxon>
        <taxon>Bacillati</taxon>
        <taxon>Mycoplasmatota</taxon>
        <taxon>Mycoplasmoidales</taxon>
        <taxon>Metamycoplasmataceae</taxon>
        <taxon>Metamycoplasma</taxon>
    </lineage>
</organism>
<dbReference type="InterPro" id="IPR057666">
    <property type="entry name" value="DrpA_SLOG"/>
</dbReference>
<proteinExistence type="inferred from homology"/>
<evidence type="ECO:0000313" key="3">
    <source>
        <dbReference type="EMBL" id="WPB54093.1"/>
    </source>
</evidence>
<reference evidence="3" key="1">
    <citation type="submission" date="2023-11" db="EMBL/GenBank/DDBJ databases">
        <title>Completed genome sequence of Mycoplasma equirhinis type strain M432/72.</title>
        <authorList>
            <person name="Spergser J."/>
        </authorList>
    </citation>
    <scope>NUCLEOTIDE SEQUENCE [LARGE SCALE GENOMIC DNA]</scope>
    <source>
        <strain evidence="3">M432/72</strain>
    </source>
</reference>
<feature type="domain" description="Smf/DprA SLOG" evidence="2">
    <location>
        <begin position="47"/>
        <end position="247"/>
    </location>
</feature>
<evidence type="ECO:0000256" key="1">
    <source>
        <dbReference type="ARBA" id="ARBA00006525"/>
    </source>
</evidence>
<protein>
    <submittedName>
        <fullName evidence="3">DNA-processing protein DprA</fullName>
    </submittedName>
</protein>
<evidence type="ECO:0000313" key="4">
    <source>
        <dbReference type="Proteomes" id="UP001303601"/>
    </source>
</evidence>
<comment type="similarity">
    <text evidence="1">Belongs to the DprA/Smf family.</text>
</comment>
<accession>A0ABZ0PAP4</accession>
<evidence type="ECO:0000259" key="2">
    <source>
        <dbReference type="Pfam" id="PF02481"/>
    </source>
</evidence>
<dbReference type="PANTHER" id="PTHR43022">
    <property type="entry name" value="PROTEIN SMF"/>
    <property type="match status" value="1"/>
</dbReference>